<dbReference type="SUPFAM" id="SSF49299">
    <property type="entry name" value="PKD domain"/>
    <property type="match status" value="1"/>
</dbReference>
<name>A0A150SQ23_SORCE</name>
<dbReference type="Gene3D" id="2.60.40.10">
    <property type="entry name" value="Immunoglobulins"/>
    <property type="match status" value="1"/>
</dbReference>
<evidence type="ECO:0000313" key="1">
    <source>
        <dbReference type="EMBL" id="KYF94569.1"/>
    </source>
</evidence>
<reference evidence="1 2" key="1">
    <citation type="submission" date="2014-02" db="EMBL/GenBank/DDBJ databases">
        <title>The small core and large imbalanced accessory genome model reveals a collaborative survival strategy of Sorangium cellulosum strains in nature.</title>
        <authorList>
            <person name="Han K."/>
            <person name="Peng R."/>
            <person name="Blom J."/>
            <person name="Li Y.-Z."/>
        </authorList>
    </citation>
    <scope>NUCLEOTIDE SEQUENCE [LARGE SCALE GENOMIC DNA]</scope>
    <source>
        <strain evidence="1 2">So0011-07</strain>
    </source>
</reference>
<dbReference type="InterPro" id="IPR013783">
    <property type="entry name" value="Ig-like_fold"/>
</dbReference>
<proteinExistence type="predicted"/>
<gene>
    <name evidence="1" type="ORF">BE17_35950</name>
</gene>
<protein>
    <recommendedName>
        <fullName evidence="3">PKD domain-containing protein</fullName>
    </recommendedName>
</protein>
<organism evidence="1 2">
    <name type="scientific">Sorangium cellulosum</name>
    <name type="common">Polyangium cellulosum</name>
    <dbReference type="NCBI Taxonomy" id="56"/>
    <lineage>
        <taxon>Bacteria</taxon>
        <taxon>Pseudomonadati</taxon>
        <taxon>Myxococcota</taxon>
        <taxon>Polyangia</taxon>
        <taxon>Polyangiales</taxon>
        <taxon>Polyangiaceae</taxon>
        <taxon>Sorangium</taxon>
    </lineage>
</organism>
<dbReference type="InterPro" id="IPR035986">
    <property type="entry name" value="PKD_dom_sf"/>
</dbReference>
<evidence type="ECO:0008006" key="3">
    <source>
        <dbReference type="Google" id="ProtNLM"/>
    </source>
</evidence>
<dbReference type="EMBL" id="JEMB01000725">
    <property type="protein sequence ID" value="KYF94569.1"/>
    <property type="molecule type" value="Genomic_DNA"/>
</dbReference>
<dbReference type="AlphaFoldDB" id="A0A150SQ23"/>
<dbReference type="Proteomes" id="UP000075635">
    <property type="component" value="Unassembled WGS sequence"/>
</dbReference>
<comment type="caution">
    <text evidence="1">The sequence shown here is derived from an EMBL/GenBank/DDBJ whole genome shotgun (WGS) entry which is preliminary data.</text>
</comment>
<sequence>MAVTLALALPACDQGERQGDAAGTTGVIHAALEVGGARHDVTAIHYKVVDAGSTCGDAPIAETTSLLEDEALPGSVLPAGSGPHAGADGLFVLPAGSYRVCAIPMSEGAPSAECAPAEGVAYVAAEVTTEIQLVSQCAGGANGGLDTVVALNDPPRVTDLDIAPSKFITQCETATIKVSAEDPDGDPITFGWSITASPAGSSPVLQATDATGSFSTDTPGDYQVHVTISDVLGGSSGLSFPIHVSAGDCGCACPAGFTQLADGGCARVYEVTEDLLINQDASCDDTGDNRYNGCNGEPYGFQWTDLGGALGPVRQIDIALENGITCSPGDRPVSLNGAAIGSFSAVDSCTCFPTHALVSLPDVDIGPYVQGGANSVTIPGPSCDGLSRSDALGGGFARVTVTYDCGGGSTCLPSETACVGPGGDTVCVDLSSDEANCGGCGDVCSGRCVAGVCTDGGADRVLVAGAPGDPSWNYDVQAQLNGTGAFSAVDVFNIQEATPTLADLQAYDAVLVYSDYAPFDAATLGDNLATYHDGGGRVVVATFANASHPLGGRWANEGYHLIEPAGQDQPNETGPLGINEPGSALLTGVTSLGADSAYRSIGGPINGGIVVATWGSGAPLIVRGVKNGRARADLNMFPPSRAARSDFWYGSGAEIMRNALLFR</sequence>
<evidence type="ECO:0000313" key="2">
    <source>
        <dbReference type="Proteomes" id="UP000075635"/>
    </source>
</evidence>
<accession>A0A150SQ23</accession>